<dbReference type="SUPFAM" id="SSF47203">
    <property type="entry name" value="Acyl-CoA dehydrogenase C-terminal domain-like"/>
    <property type="match status" value="1"/>
</dbReference>
<dbReference type="Gene3D" id="1.20.140.10">
    <property type="entry name" value="Butyryl-CoA Dehydrogenase, subunit A, domain 3"/>
    <property type="match status" value="1"/>
</dbReference>
<sequence>MLQVLSRPEPGPARVAGMSESTRVAGMLEAVREAAARDLRPVVAKVDAEGFYPEAALRAFGAAGAYRSHLPEGDRADLWGAIQASAAAGEHCLSTAFCMWCQDALAWYLGCSDNAGLRNGLGREVAAGTVLGGTGLSNPMKTFFGIEQIRLKGERVAGGYRVTGALPWVSNLGDGHCFAIVFARPEGRYAMAIVRAGQEGVSLVDGGRFLALDGSGTYGVQLRNVFVPDEDLLADPIDGYLKRIRAGFVLMQTGMGIGVVRACIALMREVERPLGHVNRYLDVQPDDVAGQLAALEAEVAALSATPFDPDPAYWRRVVTARLAASELAVAAAHHAMLHCGARGYVQTGAAQRRLREAYFVAIVTPAVKQLKKMLADMDA</sequence>
<dbReference type="GO" id="GO:0003995">
    <property type="term" value="F:acyl-CoA dehydrogenase activity"/>
    <property type="evidence" value="ECO:0007669"/>
    <property type="project" value="TreeGrafter"/>
</dbReference>
<dbReference type="Gene3D" id="1.10.540.10">
    <property type="entry name" value="Acyl-CoA dehydrogenase/oxidase, N-terminal domain"/>
    <property type="match status" value="1"/>
</dbReference>
<dbReference type="PANTHER" id="PTHR43884">
    <property type="entry name" value="ACYL-COA DEHYDROGENASE"/>
    <property type="match status" value="1"/>
</dbReference>
<dbReference type="RefSeq" id="WP_135413037.1">
    <property type="nucleotide sequence ID" value="NZ_SRLB01000002.1"/>
</dbReference>
<dbReference type="EMBL" id="SRLB01000002">
    <property type="protein sequence ID" value="TGE01723.1"/>
    <property type="molecule type" value="Genomic_DNA"/>
</dbReference>
<dbReference type="InterPro" id="IPR036250">
    <property type="entry name" value="AcylCo_DH-like_C"/>
</dbReference>
<keyword evidence="2" id="KW-1185">Reference proteome</keyword>
<gene>
    <name evidence="1" type="ORF">EU555_03350</name>
</gene>
<dbReference type="OrthoDB" id="2564795at2"/>
<protein>
    <submittedName>
        <fullName evidence="1">Acyl-CoA dehydrogenase</fullName>
    </submittedName>
</protein>
<reference evidence="1 2" key="1">
    <citation type="submission" date="2019-04" db="EMBL/GenBank/DDBJ databases">
        <authorList>
            <person name="Feng G."/>
            <person name="Zhu H."/>
        </authorList>
    </citation>
    <scope>NUCLEOTIDE SEQUENCE [LARGE SCALE GENOMIC DNA]</scope>
    <source>
        <strain evidence="1 2">6HR-1</strain>
    </source>
</reference>
<evidence type="ECO:0000313" key="1">
    <source>
        <dbReference type="EMBL" id="TGE01723.1"/>
    </source>
</evidence>
<dbReference type="PANTHER" id="PTHR43884:SF12">
    <property type="entry name" value="ISOVALERYL-COA DEHYDROGENASE, MITOCHONDRIAL-RELATED"/>
    <property type="match status" value="1"/>
</dbReference>
<evidence type="ECO:0000313" key="2">
    <source>
        <dbReference type="Proteomes" id="UP000297535"/>
    </source>
</evidence>
<dbReference type="InterPro" id="IPR037069">
    <property type="entry name" value="AcylCoA_DH/ox_N_sf"/>
</dbReference>
<organism evidence="1 2">
    <name type="scientific">Methylobacterium nonmethylotrophicum</name>
    <dbReference type="NCBI Taxonomy" id="1141884"/>
    <lineage>
        <taxon>Bacteria</taxon>
        <taxon>Pseudomonadati</taxon>
        <taxon>Pseudomonadota</taxon>
        <taxon>Alphaproteobacteria</taxon>
        <taxon>Hyphomicrobiales</taxon>
        <taxon>Methylobacteriaceae</taxon>
        <taxon>Methylobacterium</taxon>
    </lineage>
</organism>
<dbReference type="InterPro" id="IPR009100">
    <property type="entry name" value="AcylCoA_DH/oxidase_NM_dom_sf"/>
</dbReference>
<dbReference type="Proteomes" id="UP000297535">
    <property type="component" value="Unassembled WGS sequence"/>
</dbReference>
<dbReference type="Gene3D" id="2.40.110.10">
    <property type="entry name" value="Butyryl-CoA Dehydrogenase, subunit A, domain 2"/>
    <property type="match status" value="1"/>
</dbReference>
<comment type="caution">
    <text evidence="1">The sequence shown here is derived from an EMBL/GenBank/DDBJ whole genome shotgun (WGS) entry which is preliminary data.</text>
</comment>
<dbReference type="AlphaFoldDB" id="A0A4Z0NVH0"/>
<dbReference type="InterPro" id="IPR046373">
    <property type="entry name" value="Acyl-CoA_Oxase/DH_mid-dom_sf"/>
</dbReference>
<dbReference type="GO" id="GO:0050660">
    <property type="term" value="F:flavin adenine dinucleotide binding"/>
    <property type="evidence" value="ECO:0007669"/>
    <property type="project" value="InterPro"/>
</dbReference>
<name>A0A4Z0NVH0_9HYPH</name>
<dbReference type="SUPFAM" id="SSF56645">
    <property type="entry name" value="Acyl-CoA dehydrogenase NM domain-like"/>
    <property type="match status" value="1"/>
</dbReference>
<proteinExistence type="predicted"/>
<accession>A0A4Z0NVH0</accession>